<name>A0AB73U9D2_MYCCH</name>
<feature type="domain" description="DNA primase/polymerase bifunctional N-terminal" evidence="1">
    <location>
        <begin position="63"/>
        <end position="225"/>
    </location>
</feature>
<dbReference type="Pfam" id="PF09250">
    <property type="entry name" value="Prim-Pol"/>
    <property type="match status" value="1"/>
</dbReference>
<dbReference type="SMART" id="SM00943">
    <property type="entry name" value="Prim-Pol"/>
    <property type="match status" value="1"/>
</dbReference>
<sequence length="226" mass="24298">MQVTTFGQMAHPLCEDADQLTPIELLTARWLEAAIAGDDAKADALQAEIDGLDGQPPRLKASALYYAQVYGWPVFPLKPLSKVPATRYGFKDATTNRGQIEAWWKANPRYNIGLPTGVRFDVIDVDPPAGMLSLHELLALADPHTGKGPIPDVHGKVATASGGVHLYIERAGRGNAVNLLPGIDIRGRGGYVVAPPSTLGEPGRTWSWSYRPSPILTTAERKALAA</sequence>
<evidence type="ECO:0000313" key="2">
    <source>
        <dbReference type="EMBL" id="QDF73540.1"/>
    </source>
</evidence>
<dbReference type="CDD" id="cd04859">
    <property type="entry name" value="Prim_Pol"/>
    <property type="match status" value="1"/>
</dbReference>
<protein>
    <submittedName>
        <fullName evidence="2">Bifunctional DNA primase/polymerase</fullName>
    </submittedName>
</protein>
<dbReference type="Proteomes" id="UP000317728">
    <property type="component" value="Chromosome"/>
</dbReference>
<dbReference type="SUPFAM" id="SSF56747">
    <property type="entry name" value="Prim-pol domain"/>
    <property type="match status" value="1"/>
</dbReference>
<dbReference type="InterPro" id="IPR015330">
    <property type="entry name" value="DNA_primase/pol_bifunc_N"/>
</dbReference>
<proteinExistence type="predicted"/>
<evidence type="ECO:0000259" key="1">
    <source>
        <dbReference type="SMART" id="SM00943"/>
    </source>
</evidence>
<dbReference type="AlphaFoldDB" id="A0AB73U9D2"/>
<evidence type="ECO:0000313" key="3">
    <source>
        <dbReference type="Proteomes" id="UP000317728"/>
    </source>
</evidence>
<organism evidence="2 3">
    <name type="scientific">Mycobacteroides chelonae</name>
    <name type="common">Mycobacterium chelonae</name>
    <dbReference type="NCBI Taxonomy" id="1774"/>
    <lineage>
        <taxon>Bacteria</taxon>
        <taxon>Bacillati</taxon>
        <taxon>Actinomycetota</taxon>
        <taxon>Actinomycetes</taxon>
        <taxon>Mycobacteriales</taxon>
        <taxon>Mycobacteriaceae</taxon>
        <taxon>Mycobacteroides</taxon>
    </lineage>
</organism>
<accession>A0AB73U9D2</accession>
<gene>
    <name evidence="2" type="ORF">FJK96_18160</name>
</gene>
<dbReference type="EMBL" id="CP041150">
    <property type="protein sequence ID" value="QDF73540.1"/>
    <property type="molecule type" value="Genomic_DNA"/>
</dbReference>
<reference evidence="2 3" key="1">
    <citation type="submission" date="2019-06" db="EMBL/GenBank/DDBJ databases">
        <title>Whole geneome sequnce of Mycobacteroides chelonae M77 isolated from bovine milk from Meghalaya, India.</title>
        <authorList>
            <person name="Vise E."/>
            <person name="Das S."/>
            <person name="Garg A."/>
            <person name="Ghatak S."/>
            <person name="Shakuntala I."/>
            <person name="Milton A.A.P."/>
            <person name="Karam A."/>
            <person name="Sanjukta R."/>
            <person name="Puro K."/>
            <person name="Sen A."/>
        </authorList>
    </citation>
    <scope>NUCLEOTIDE SEQUENCE [LARGE SCALE GENOMIC DNA]</scope>
    <source>
        <strain evidence="2 3">M77</strain>
    </source>
</reference>